<dbReference type="NCBIfam" id="TIGR01891">
    <property type="entry name" value="amidohydrolases"/>
    <property type="match status" value="1"/>
</dbReference>
<protein>
    <submittedName>
        <fullName evidence="2">M20 family metallopeptidase</fullName>
    </submittedName>
</protein>
<gene>
    <name evidence="2" type="ORF">K8V15_01200</name>
</gene>
<dbReference type="EMBL" id="DYZF01000032">
    <property type="protein sequence ID" value="HJE50596.1"/>
    <property type="molecule type" value="Genomic_DNA"/>
</dbReference>
<dbReference type="PANTHER" id="PTHR11014:SF63">
    <property type="entry name" value="METALLOPEPTIDASE, PUTATIVE (AFU_ORTHOLOGUE AFUA_6G09600)-RELATED"/>
    <property type="match status" value="1"/>
</dbReference>
<comment type="caution">
    <text evidence="2">The sequence shown here is derived from an EMBL/GenBank/DDBJ whole genome shotgun (WGS) entry which is preliminary data.</text>
</comment>
<proteinExistence type="predicted"/>
<dbReference type="Pfam" id="PF07687">
    <property type="entry name" value="M20_dimer"/>
    <property type="match status" value="1"/>
</dbReference>
<organism evidence="2 3">
    <name type="scientific">Tessaracoccus flavescens</name>
    <dbReference type="NCBI Taxonomy" id="399497"/>
    <lineage>
        <taxon>Bacteria</taxon>
        <taxon>Bacillati</taxon>
        <taxon>Actinomycetota</taxon>
        <taxon>Actinomycetes</taxon>
        <taxon>Propionibacteriales</taxon>
        <taxon>Propionibacteriaceae</taxon>
        <taxon>Tessaracoccus</taxon>
    </lineage>
</organism>
<dbReference type="Proteomes" id="UP000712713">
    <property type="component" value="Unassembled WGS sequence"/>
</dbReference>
<dbReference type="GO" id="GO:0016787">
    <property type="term" value="F:hydrolase activity"/>
    <property type="evidence" value="ECO:0007669"/>
    <property type="project" value="InterPro"/>
</dbReference>
<evidence type="ECO:0000259" key="1">
    <source>
        <dbReference type="Pfam" id="PF07687"/>
    </source>
</evidence>
<dbReference type="PANTHER" id="PTHR11014">
    <property type="entry name" value="PEPTIDASE M20 FAMILY MEMBER"/>
    <property type="match status" value="1"/>
</dbReference>
<dbReference type="AlphaFoldDB" id="A0A921ENH7"/>
<dbReference type="InterPro" id="IPR036264">
    <property type="entry name" value="Bact_exopeptidase_dim_dom"/>
</dbReference>
<name>A0A921ENH7_9ACTN</name>
<dbReference type="SUPFAM" id="SSF55031">
    <property type="entry name" value="Bacterial exopeptidase dimerisation domain"/>
    <property type="match status" value="1"/>
</dbReference>
<dbReference type="Gene3D" id="3.30.70.360">
    <property type="match status" value="1"/>
</dbReference>
<evidence type="ECO:0000313" key="2">
    <source>
        <dbReference type="EMBL" id="HJE50596.1"/>
    </source>
</evidence>
<dbReference type="Gene3D" id="3.40.630.10">
    <property type="entry name" value="Zn peptidases"/>
    <property type="match status" value="1"/>
</dbReference>
<reference evidence="2" key="2">
    <citation type="submission" date="2021-09" db="EMBL/GenBank/DDBJ databases">
        <authorList>
            <person name="Gilroy R."/>
        </authorList>
    </citation>
    <scope>NUCLEOTIDE SEQUENCE</scope>
    <source>
        <strain evidence="2">ChiGjej3B3-7470</strain>
    </source>
</reference>
<dbReference type="InterPro" id="IPR017439">
    <property type="entry name" value="Amidohydrolase"/>
</dbReference>
<dbReference type="InterPro" id="IPR011650">
    <property type="entry name" value="Peptidase_M20_dimer"/>
</dbReference>
<sequence length="389" mass="40106">MSADLLNALVAGIDAVLPQAAALRREIHADPHLSGQEAPTRDRFLAATPWLDWHPVAQTGAWGRIGPGGPAVGVRAELDALPINESTGVEWESRNPGVMHACGHDVHLAALWALATAARGLDLQVGLVPVLQPREEITPPGAVDVVESGLLEDEEIEAMIGVHVQPSVERGVVSTGAGAVNAAYDSFEIVVKGRPGHGAYPHIAVDPIGTLASIVSAICALPSHLVDPTHPTVVSVGQISGGTAPNVIAEEAACRGTIRTFSEGDRDLIHETIARTAEAIALSRGAAAATRFVRGGPALVNDPGLARRVDPLLSSMGLTVAETPFRSCGSDDFAEYGLATASIMCFVGTGRTDGIGLHHGAFLPGRETLRIVAQTMAAGYVAAAGALGS</sequence>
<accession>A0A921ENH7</accession>
<reference evidence="2" key="1">
    <citation type="journal article" date="2021" name="PeerJ">
        <title>Extensive microbial diversity within the chicken gut microbiome revealed by metagenomics and culture.</title>
        <authorList>
            <person name="Gilroy R."/>
            <person name="Ravi A."/>
            <person name="Getino M."/>
            <person name="Pursley I."/>
            <person name="Horton D.L."/>
            <person name="Alikhan N.F."/>
            <person name="Baker D."/>
            <person name="Gharbi K."/>
            <person name="Hall N."/>
            <person name="Watson M."/>
            <person name="Adriaenssens E.M."/>
            <person name="Foster-Nyarko E."/>
            <person name="Jarju S."/>
            <person name="Secka A."/>
            <person name="Antonio M."/>
            <person name="Oren A."/>
            <person name="Chaudhuri R.R."/>
            <person name="La Ragione R."/>
            <person name="Hildebrand F."/>
            <person name="Pallen M.J."/>
        </authorList>
    </citation>
    <scope>NUCLEOTIDE SEQUENCE</scope>
    <source>
        <strain evidence="2">ChiGjej3B3-7470</strain>
    </source>
</reference>
<dbReference type="Pfam" id="PF01546">
    <property type="entry name" value="Peptidase_M20"/>
    <property type="match status" value="1"/>
</dbReference>
<feature type="domain" description="Peptidase M20 dimerisation" evidence="1">
    <location>
        <begin position="186"/>
        <end position="281"/>
    </location>
</feature>
<dbReference type="InterPro" id="IPR002933">
    <property type="entry name" value="Peptidase_M20"/>
</dbReference>
<dbReference type="SUPFAM" id="SSF53187">
    <property type="entry name" value="Zn-dependent exopeptidases"/>
    <property type="match status" value="1"/>
</dbReference>
<evidence type="ECO:0000313" key="3">
    <source>
        <dbReference type="Proteomes" id="UP000712713"/>
    </source>
</evidence>